<evidence type="ECO:0000256" key="7">
    <source>
        <dbReference type="HAMAP-Rule" id="MF_00209"/>
    </source>
</evidence>
<name>A0A7L4ZYS3_9BACT</name>
<dbReference type="InterPro" id="IPR008162">
    <property type="entry name" value="Pyrophosphatase"/>
</dbReference>
<comment type="subcellular location">
    <subcellularLocation>
        <location evidence="7">Cytoplasm</location>
    </subcellularLocation>
</comment>
<dbReference type="HAMAP" id="MF_00209">
    <property type="entry name" value="Inorganic_PPase"/>
    <property type="match status" value="1"/>
</dbReference>
<dbReference type="CDD" id="cd00412">
    <property type="entry name" value="pyrophosphatase"/>
    <property type="match status" value="1"/>
</dbReference>
<dbReference type="EMBL" id="VTWU01000005">
    <property type="protein sequence ID" value="KAA9331479.1"/>
    <property type="molecule type" value="Genomic_DNA"/>
</dbReference>
<feature type="binding site" evidence="7">
    <location>
        <position position="143"/>
    </location>
    <ligand>
        <name>substrate</name>
    </ligand>
</feature>
<keyword evidence="9" id="KW-1185">Reference proteome</keyword>
<comment type="similarity">
    <text evidence="7">Belongs to the PPase family.</text>
</comment>
<sequence length="189" mass="21671">MAHFNPWHDVNYGPKAPQIVNAIIEIPKGSKGKYELDKDSGLLKLDRVLFSAVHYPAAYGFIPQTYCDDKDPLDVLVLCSVDVVPMCLIEAKVIGVMQMIDNNEEDDKIIAVAAHDVSMNHYNDISELPPHTLLEMRRFFEDYKALENKQVVVEKFMGREEAYKIVQDSLNLYDETYRHNNQHAQLSML</sequence>
<dbReference type="SUPFAM" id="SSF50324">
    <property type="entry name" value="Inorganic pyrophosphatase"/>
    <property type="match status" value="1"/>
</dbReference>
<evidence type="ECO:0000256" key="3">
    <source>
        <dbReference type="ARBA" id="ARBA00022723"/>
    </source>
</evidence>
<evidence type="ECO:0000256" key="5">
    <source>
        <dbReference type="ARBA" id="ARBA00022842"/>
    </source>
</evidence>
<gene>
    <name evidence="7" type="primary">ppa</name>
    <name evidence="8" type="ORF">F0P96_14650</name>
</gene>
<dbReference type="Pfam" id="PF00719">
    <property type="entry name" value="Pyrophosphatase"/>
    <property type="match status" value="1"/>
</dbReference>
<evidence type="ECO:0000256" key="6">
    <source>
        <dbReference type="ARBA" id="ARBA00047820"/>
    </source>
</evidence>
<keyword evidence="5 7" id="KW-0460">Magnesium</keyword>
<dbReference type="InterPro" id="IPR036649">
    <property type="entry name" value="Pyrophosphatase_sf"/>
</dbReference>
<dbReference type="AlphaFoldDB" id="A0A7L4ZYS3"/>
<dbReference type="Gene3D" id="3.90.80.10">
    <property type="entry name" value="Inorganic pyrophosphatase"/>
    <property type="match status" value="1"/>
</dbReference>
<dbReference type="GO" id="GO:0005737">
    <property type="term" value="C:cytoplasm"/>
    <property type="evidence" value="ECO:0007669"/>
    <property type="project" value="UniProtKB-SubCell"/>
</dbReference>
<dbReference type="GO" id="GO:0004427">
    <property type="term" value="F:inorganic diphosphate phosphatase activity"/>
    <property type="evidence" value="ECO:0007669"/>
    <property type="project" value="UniProtKB-UniRule"/>
</dbReference>
<dbReference type="RefSeq" id="WP_151079657.1">
    <property type="nucleotide sequence ID" value="NZ_CP047647.1"/>
</dbReference>
<dbReference type="Proteomes" id="UP000326380">
    <property type="component" value="Unassembled WGS sequence"/>
</dbReference>
<comment type="caution">
    <text evidence="8">The sequence shown here is derived from an EMBL/GenBank/DDBJ whole genome shotgun (WGS) entry which is preliminary data.</text>
</comment>
<feature type="binding site" evidence="7">
    <location>
        <position position="69"/>
    </location>
    <ligand>
        <name>Mg(2+)</name>
        <dbReference type="ChEBI" id="CHEBI:18420"/>
        <label>1</label>
    </ligand>
</feature>
<keyword evidence="4 7" id="KW-0378">Hydrolase</keyword>
<reference evidence="8 9" key="1">
    <citation type="submission" date="2019-09" db="EMBL/GenBank/DDBJ databases">
        <title>Genome sequence of Hymenobacter sp. M3.</title>
        <authorList>
            <person name="Srinivasan S."/>
        </authorList>
    </citation>
    <scope>NUCLEOTIDE SEQUENCE [LARGE SCALE GENOMIC DNA]</scope>
    <source>
        <strain evidence="8 9">M3</strain>
    </source>
</reference>
<evidence type="ECO:0000313" key="9">
    <source>
        <dbReference type="Proteomes" id="UP000326380"/>
    </source>
</evidence>
<comment type="function">
    <text evidence="7">Catalyzes the hydrolysis of inorganic pyrophosphate (PPi) forming two phosphate ions.</text>
</comment>
<feature type="binding site" evidence="7">
    <location>
        <position position="106"/>
    </location>
    <ligand>
        <name>Mg(2+)</name>
        <dbReference type="ChEBI" id="CHEBI:18420"/>
        <label>1</label>
    </ligand>
</feature>
<comment type="catalytic activity">
    <reaction evidence="6 7">
        <text>diphosphate + H2O = 2 phosphate + H(+)</text>
        <dbReference type="Rhea" id="RHEA:24576"/>
        <dbReference type="ChEBI" id="CHEBI:15377"/>
        <dbReference type="ChEBI" id="CHEBI:15378"/>
        <dbReference type="ChEBI" id="CHEBI:33019"/>
        <dbReference type="ChEBI" id="CHEBI:43474"/>
        <dbReference type="EC" id="3.6.1.1"/>
    </reaction>
</comment>
<evidence type="ECO:0000256" key="1">
    <source>
        <dbReference type="ARBA" id="ARBA00001946"/>
    </source>
</evidence>
<keyword evidence="2 7" id="KW-0963">Cytoplasm</keyword>
<dbReference type="PANTHER" id="PTHR10286">
    <property type="entry name" value="INORGANIC PYROPHOSPHATASE"/>
    <property type="match status" value="1"/>
</dbReference>
<feature type="binding site" evidence="7">
    <location>
        <position position="74"/>
    </location>
    <ligand>
        <name>Mg(2+)</name>
        <dbReference type="ChEBI" id="CHEBI:18420"/>
        <label>1</label>
    </ligand>
</feature>
<evidence type="ECO:0000313" key="8">
    <source>
        <dbReference type="EMBL" id="KAA9331479.1"/>
    </source>
</evidence>
<organism evidence="8 9">
    <name type="scientific">Hymenobacter busanensis</name>
    <dbReference type="NCBI Taxonomy" id="2607656"/>
    <lineage>
        <taxon>Bacteria</taxon>
        <taxon>Pseudomonadati</taxon>
        <taxon>Bacteroidota</taxon>
        <taxon>Cytophagia</taxon>
        <taxon>Cytophagales</taxon>
        <taxon>Hymenobacteraceae</taxon>
        <taxon>Hymenobacter</taxon>
    </lineage>
</organism>
<feature type="binding site" evidence="7">
    <location>
        <position position="74"/>
    </location>
    <ligand>
        <name>Mg(2+)</name>
        <dbReference type="ChEBI" id="CHEBI:18420"/>
        <label>2</label>
    </ligand>
</feature>
<evidence type="ECO:0000256" key="2">
    <source>
        <dbReference type="ARBA" id="ARBA00022490"/>
    </source>
</evidence>
<comment type="subunit">
    <text evidence="7">Homohexamer.</text>
</comment>
<comment type="cofactor">
    <cofactor evidence="1 7">
        <name>Mg(2+)</name>
        <dbReference type="ChEBI" id="CHEBI:18420"/>
    </cofactor>
</comment>
<evidence type="ECO:0000256" key="4">
    <source>
        <dbReference type="ARBA" id="ARBA00022801"/>
    </source>
</evidence>
<keyword evidence="3 7" id="KW-0479">Metal-binding</keyword>
<dbReference type="GO" id="GO:0000287">
    <property type="term" value="F:magnesium ion binding"/>
    <property type="evidence" value="ECO:0007669"/>
    <property type="project" value="UniProtKB-UniRule"/>
</dbReference>
<dbReference type="FunFam" id="3.90.80.10:FF:000003">
    <property type="entry name" value="Inorganic pyrophosphatase"/>
    <property type="match status" value="1"/>
</dbReference>
<proteinExistence type="inferred from homology"/>
<accession>A0A7L4ZYS3</accession>
<protein>
    <recommendedName>
        <fullName evidence="7">Inorganic pyrophosphatase</fullName>
        <ecNumber evidence="7">3.6.1.1</ecNumber>
    </recommendedName>
    <alternativeName>
        <fullName evidence="7">Pyrophosphate phospho-hydrolase</fullName>
        <shortName evidence="7">PPase</shortName>
    </alternativeName>
</protein>
<dbReference type="EC" id="3.6.1.1" evidence="7"/>
<feature type="binding site" evidence="7">
    <location>
        <position position="59"/>
    </location>
    <ligand>
        <name>substrate</name>
    </ligand>
</feature>
<feature type="binding site" evidence="7">
    <location>
        <position position="33"/>
    </location>
    <ligand>
        <name>substrate</name>
    </ligand>
</feature>
<feature type="binding site" evidence="7">
    <location>
        <position position="47"/>
    </location>
    <ligand>
        <name>substrate</name>
    </ligand>
</feature>
<dbReference type="GO" id="GO:0006796">
    <property type="term" value="P:phosphate-containing compound metabolic process"/>
    <property type="evidence" value="ECO:0007669"/>
    <property type="project" value="InterPro"/>
</dbReference>